<organism evidence="2 3">
    <name type="scientific">Paraburkholderia phenazinium</name>
    <dbReference type="NCBI Taxonomy" id="60549"/>
    <lineage>
        <taxon>Bacteria</taxon>
        <taxon>Pseudomonadati</taxon>
        <taxon>Pseudomonadota</taxon>
        <taxon>Betaproteobacteria</taxon>
        <taxon>Burkholderiales</taxon>
        <taxon>Burkholderiaceae</taxon>
        <taxon>Paraburkholderia</taxon>
    </lineage>
</organism>
<name>A0A1G7VLX4_9BURK</name>
<feature type="transmembrane region" description="Helical" evidence="1">
    <location>
        <begin position="6"/>
        <end position="24"/>
    </location>
</feature>
<gene>
    <name evidence="2" type="ORF">SAMN05216466_104132</name>
</gene>
<evidence type="ECO:0000313" key="2">
    <source>
        <dbReference type="EMBL" id="SDG60816.1"/>
    </source>
</evidence>
<dbReference type="Proteomes" id="UP000199706">
    <property type="component" value="Unassembled WGS sequence"/>
</dbReference>
<dbReference type="AlphaFoldDB" id="A0A1G7VLX4"/>
<reference evidence="2 3" key="1">
    <citation type="submission" date="2016-10" db="EMBL/GenBank/DDBJ databases">
        <authorList>
            <person name="de Groot N.N."/>
        </authorList>
    </citation>
    <scope>NUCLEOTIDE SEQUENCE [LARGE SCALE GENOMIC DNA]</scope>
    <source>
        <strain evidence="2 3">LMG 2247</strain>
    </source>
</reference>
<keyword evidence="1" id="KW-0472">Membrane</keyword>
<dbReference type="EMBL" id="FNCJ01000004">
    <property type="protein sequence ID" value="SDG60816.1"/>
    <property type="molecule type" value="Genomic_DNA"/>
</dbReference>
<accession>A0A1G7VLX4</accession>
<evidence type="ECO:0000256" key="1">
    <source>
        <dbReference type="SAM" id="Phobius"/>
    </source>
</evidence>
<proteinExistence type="predicted"/>
<dbReference type="RefSeq" id="WP_175772288.1">
    <property type="nucleotide sequence ID" value="NZ_CADERL010000006.1"/>
</dbReference>
<keyword evidence="1" id="KW-1133">Transmembrane helix</keyword>
<protein>
    <submittedName>
        <fullName evidence="2">Uncharacterized protein</fullName>
    </submittedName>
</protein>
<keyword evidence="1" id="KW-0812">Transmembrane</keyword>
<sequence>MDETVLATAIGFSVLLFAVIFAVGHYRREMMRKRVIGEMQRRRLYDLSRPKH</sequence>
<evidence type="ECO:0000313" key="3">
    <source>
        <dbReference type="Proteomes" id="UP000199706"/>
    </source>
</evidence>